<feature type="region of interest" description="Disordered" evidence="1">
    <location>
        <begin position="58"/>
        <end position="102"/>
    </location>
</feature>
<gene>
    <name evidence="3" type="ORF">QYM36_017298</name>
</gene>
<dbReference type="InterPro" id="IPR013909">
    <property type="entry name" value="NuBaID_C"/>
</dbReference>
<proteinExistence type="predicted"/>
<comment type="caution">
    <text evidence="3">The sequence shown here is derived from an EMBL/GenBank/DDBJ whole genome shotgun (WGS) entry which is preliminary data.</text>
</comment>
<feature type="compositionally biased region" description="Polar residues" evidence="1">
    <location>
        <begin position="357"/>
        <end position="367"/>
    </location>
</feature>
<evidence type="ECO:0000256" key="1">
    <source>
        <dbReference type="SAM" id="MobiDB-lite"/>
    </source>
</evidence>
<dbReference type="GO" id="GO:0008270">
    <property type="term" value="F:zinc ion binding"/>
    <property type="evidence" value="ECO:0007669"/>
    <property type="project" value="InterPro"/>
</dbReference>
<evidence type="ECO:0000313" key="4">
    <source>
        <dbReference type="Proteomes" id="UP001187531"/>
    </source>
</evidence>
<feature type="domain" description="NuBaID C-terminal" evidence="2">
    <location>
        <begin position="5"/>
        <end position="38"/>
    </location>
</feature>
<feature type="region of interest" description="Disordered" evidence="1">
    <location>
        <begin position="354"/>
        <end position="375"/>
    </location>
</feature>
<dbReference type="EMBL" id="JAVRJZ010000021">
    <property type="protein sequence ID" value="KAK2705196.1"/>
    <property type="molecule type" value="Genomic_DNA"/>
</dbReference>
<feature type="region of interest" description="Disordered" evidence="1">
    <location>
        <begin position="120"/>
        <end position="305"/>
    </location>
</feature>
<reference evidence="3" key="1">
    <citation type="submission" date="2023-07" db="EMBL/GenBank/DDBJ databases">
        <title>Chromosome-level genome assembly of Artemia franciscana.</title>
        <authorList>
            <person name="Jo E."/>
        </authorList>
    </citation>
    <scope>NUCLEOTIDE SEQUENCE</scope>
    <source>
        <tissue evidence="3">Whole body</tissue>
    </source>
</reference>
<name>A0AA88HGH9_ARTSF</name>
<feature type="compositionally biased region" description="Basic and acidic residues" evidence="1">
    <location>
        <begin position="220"/>
        <end position="231"/>
    </location>
</feature>
<organism evidence="3 4">
    <name type="scientific">Artemia franciscana</name>
    <name type="common">Brine shrimp</name>
    <name type="synonym">Artemia sanfranciscana</name>
    <dbReference type="NCBI Taxonomy" id="6661"/>
    <lineage>
        <taxon>Eukaryota</taxon>
        <taxon>Metazoa</taxon>
        <taxon>Ecdysozoa</taxon>
        <taxon>Arthropoda</taxon>
        <taxon>Crustacea</taxon>
        <taxon>Branchiopoda</taxon>
        <taxon>Anostraca</taxon>
        <taxon>Artemiidae</taxon>
        <taxon>Artemia</taxon>
    </lineage>
</organism>
<feature type="compositionally biased region" description="Basic and acidic residues" evidence="1">
    <location>
        <begin position="70"/>
        <end position="83"/>
    </location>
</feature>
<protein>
    <recommendedName>
        <fullName evidence="2">NuBaID C-terminal domain-containing protein</fullName>
    </recommendedName>
</protein>
<feature type="compositionally biased region" description="Basic and acidic residues" evidence="1">
    <location>
        <begin position="276"/>
        <end position="291"/>
    </location>
</feature>
<evidence type="ECO:0000259" key="2">
    <source>
        <dbReference type="Pfam" id="PF08600"/>
    </source>
</evidence>
<accession>A0AA88HGH9</accession>
<evidence type="ECO:0000313" key="3">
    <source>
        <dbReference type="EMBL" id="KAK2705196.1"/>
    </source>
</evidence>
<keyword evidence="4" id="KW-1185">Reference proteome</keyword>
<feature type="compositionally biased region" description="Polar residues" evidence="1">
    <location>
        <begin position="252"/>
        <end position="265"/>
    </location>
</feature>
<dbReference type="AlphaFoldDB" id="A0AA88HGH9"/>
<feature type="compositionally biased region" description="Basic and acidic residues" evidence="1">
    <location>
        <begin position="92"/>
        <end position="102"/>
    </location>
</feature>
<sequence>MLIILSGWKIRKKSKVECEQCFRALGLWNYSSDVDPEPKRLSSEEWDKQKEEFIKEYSRVGTTEEYPAQDAERYEKEDDRIEKPNGSLKKNPRVELKVPEGSEKDIVSRVGTIEEYPVPDTEWYGKEEDQVLKSNGSIKETPRVELEVPEGSNEDDVNIVGTAKEYPAQDGERYGEEDEQVQKSDGSMKETSKVELEVSEESEKDDVRRIGTARACPAEDAERYEKEENQVEKLNASLKETTRVEMEAPDNDNASAQAAESQRPQNIDKPLDVNLLEEKPKLQSQTRKDSDSPMNKKKKMEEKPTLDPLAEHFPWCRWVFVGFGNVTEDVSPSWLQRIEVLTPLMIQDKIRRKSKSHALSQNAQMKSSDILGVRK</sequence>
<dbReference type="Proteomes" id="UP001187531">
    <property type="component" value="Unassembled WGS sequence"/>
</dbReference>
<dbReference type="Pfam" id="PF08600">
    <property type="entry name" value="NuBaID_C"/>
    <property type="match status" value="1"/>
</dbReference>
<feature type="non-terminal residue" evidence="3">
    <location>
        <position position="375"/>
    </location>
</feature>
<feature type="compositionally biased region" description="Basic and acidic residues" evidence="1">
    <location>
        <begin position="170"/>
        <end position="196"/>
    </location>
</feature>